<feature type="chain" id="PRO_5025663239" evidence="1">
    <location>
        <begin position="19"/>
        <end position="87"/>
    </location>
</feature>
<reference evidence="2" key="1">
    <citation type="submission" date="2019-12" db="EMBL/GenBank/DDBJ databases">
        <title>An insight into the sialome of adult female Ixodes ricinus ticks feeding for 6 days.</title>
        <authorList>
            <person name="Perner J."/>
            <person name="Ribeiro J.M.C."/>
        </authorList>
    </citation>
    <scope>NUCLEOTIDE SEQUENCE</scope>
    <source>
        <strain evidence="2">Semi-engorged</strain>
        <tissue evidence="2">Salivary glands</tissue>
    </source>
</reference>
<accession>A0A6B0UC21</accession>
<keyword evidence="1" id="KW-0732">Signal</keyword>
<organism evidence="2">
    <name type="scientific">Ixodes ricinus</name>
    <name type="common">Common tick</name>
    <name type="synonym">Acarus ricinus</name>
    <dbReference type="NCBI Taxonomy" id="34613"/>
    <lineage>
        <taxon>Eukaryota</taxon>
        <taxon>Metazoa</taxon>
        <taxon>Ecdysozoa</taxon>
        <taxon>Arthropoda</taxon>
        <taxon>Chelicerata</taxon>
        <taxon>Arachnida</taxon>
        <taxon>Acari</taxon>
        <taxon>Parasitiformes</taxon>
        <taxon>Ixodida</taxon>
        <taxon>Ixodoidea</taxon>
        <taxon>Ixodidae</taxon>
        <taxon>Ixodinae</taxon>
        <taxon>Ixodes</taxon>
    </lineage>
</organism>
<evidence type="ECO:0000313" key="2">
    <source>
        <dbReference type="EMBL" id="MXU85776.1"/>
    </source>
</evidence>
<proteinExistence type="predicted"/>
<name>A0A6B0UC21_IXORI</name>
<dbReference type="EMBL" id="GIFC01003693">
    <property type="protein sequence ID" value="MXU85776.1"/>
    <property type="molecule type" value="Transcribed_RNA"/>
</dbReference>
<evidence type="ECO:0000256" key="1">
    <source>
        <dbReference type="SAM" id="SignalP"/>
    </source>
</evidence>
<protein>
    <submittedName>
        <fullName evidence="2">Putative secreted protein</fullName>
    </submittedName>
</protein>
<dbReference type="AlphaFoldDB" id="A0A6B0UC21"/>
<sequence length="87" mass="9674">MNVSQCLVSTFLCNAVEAIVVSSAPLKLSMRVRRFVQDACHLRNARRNATCANKKLNRATLVQQCTVEAILASTTSRRKFGFFPRAS</sequence>
<feature type="signal peptide" evidence="1">
    <location>
        <begin position="1"/>
        <end position="18"/>
    </location>
</feature>